<dbReference type="Pfam" id="PF11967">
    <property type="entry name" value="RecO_N"/>
    <property type="match status" value="1"/>
</dbReference>
<evidence type="ECO:0000313" key="9">
    <source>
        <dbReference type="EMBL" id="AIJ45252.1"/>
    </source>
</evidence>
<keyword evidence="5 7" id="KW-0234">DNA repair</keyword>
<dbReference type="RefSeq" id="WP_003057965.1">
    <property type="nucleotide sequence ID" value="NZ_CP006704.1"/>
</dbReference>
<dbReference type="HOGENOM" id="CLU_066645_0_0_4"/>
<dbReference type="InterPro" id="IPR012340">
    <property type="entry name" value="NA-bd_OB-fold"/>
</dbReference>
<dbReference type="Proteomes" id="UP000028782">
    <property type="component" value="Chromosome"/>
</dbReference>
<evidence type="ECO:0000313" key="10">
    <source>
        <dbReference type="Proteomes" id="UP000028782"/>
    </source>
</evidence>
<accession>A0A076PPE4</accession>
<dbReference type="AlphaFoldDB" id="A0A076PPE4"/>
<dbReference type="GO" id="GO:0006302">
    <property type="term" value="P:double-strand break repair"/>
    <property type="evidence" value="ECO:0007669"/>
    <property type="project" value="TreeGrafter"/>
</dbReference>
<evidence type="ECO:0000259" key="8">
    <source>
        <dbReference type="Pfam" id="PF11967"/>
    </source>
</evidence>
<dbReference type="Gene3D" id="2.40.50.140">
    <property type="entry name" value="Nucleic acid-binding proteins"/>
    <property type="match status" value="1"/>
</dbReference>
<evidence type="ECO:0000256" key="7">
    <source>
        <dbReference type="HAMAP-Rule" id="MF_00201"/>
    </source>
</evidence>
<protein>
    <recommendedName>
        <fullName evidence="2 7">DNA repair protein RecO</fullName>
    </recommendedName>
    <alternativeName>
        <fullName evidence="6 7">Recombination protein O</fullName>
    </alternativeName>
</protein>
<dbReference type="PANTHER" id="PTHR33991:SF1">
    <property type="entry name" value="DNA REPAIR PROTEIN RECO"/>
    <property type="match status" value="1"/>
</dbReference>
<evidence type="ECO:0000256" key="3">
    <source>
        <dbReference type="ARBA" id="ARBA00022763"/>
    </source>
</evidence>
<gene>
    <name evidence="7" type="primary">recO</name>
    <name evidence="9" type="ORF">O987_05460</name>
</gene>
<organism evidence="9 10">
    <name type="scientific">Comamonas testosteroni TK102</name>
    <dbReference type="NCBI Taxonomy" id="1392005"/>
    <lineage>
        <taxon>Bacteria</taxon>
        <taxon>Pseudomonadati</taxon>
        <taxon>Pseudomonadota</taxon>
        <taxon>Betaproteobacteria</taxon>
        <taxon>Burkholderiales</taxon>
        <taxon>Comamonadaceae</taxon>
        <taxon>Comamonas</taxon>
    </lineage>
</organism>
<dbReference type="InterPro" id="IPR037278">
    <property type="entry name" value="ARFGAP/RecO"/>
</dbReference>
<sequence>MASAKRVGDEPAYILHQYDWSESSLILEVFTRHRGRVALAAKGVKRHTSNFRPVLLPLQPLKLSYTLGAEGNAEIHTLKGAEWAGGHVMPQGDALWSGMYLNELLLRLLARDDPYAALFDIYAGVVRVLAGQHGGTTEAIEPVLRAFELVLLRELGHLPDLRQESATLSQLNSVLRYTLVADGGLRQAAGYERAALSGQQWQTIELALQAEQPFPRTLNALAEPEVAQALKPQLRHLLQYHCGSTMLRTRQLMMDLQSL</sequence>
<comment type="similarity">
    <text evidence="1 7">Belongs to the RecO family.</text>
</comment>
<evidence type="ECO:0000256" key="1">
    <source>
        <dbReference type="ARBA" id="ARBA00007452"/>
    </source>
</evidence>
<keyword evidence="4 7" id="KW-0233">DNA recombination</keyword>
<evidence type="ECO:0000256" key="4">
    <source>
        <dbReference type="ARBA" id="ARBA00023172"/>
    </source>
</evidence>
<dbReference type="SUPFAM" id="SSF57863">
    <property type="entry name" value="ArfGap/RecO-like zinc finger"/>
    <property type="match status" value="1"/>
</dbReference>
<dbReference type="InterPro" id="IPR022572">
    <property type="entry name" value="DNA_rep/recomb_RecO_N"/>
</dbReference>
<dbReference type="Gene3D" id="1.20.1440.120">
    <property type="entry name" value="Recombination protein O, C-terminal domain"/>
    <property type="match status" value="1"/>
</dbReference>
<dbReference type="NCBIfam" id="TIGR00613">
    <property type="entry name" value="reco"/>
    <property type="match status" value="1"/>
</dbReference>
<evidence type="ECO:0000256" key="6">
    <source>
        <dbReference type="ARBA" id="ARBA00033409"/>
    </source>
</evidence>
<dbReference type="GO" id="GO:0006310">
    <property type="term" value="P:DNA recombination"/>
    <property type="evidence" value="ECO:0007669"/>
    <property type="project" value="UniProtKB-UniRule"/>
</dbReference>
<name>A0A076PPE4_COMTE</name>
<evidence type="ECO:0000256" key="2">
    <source>
        <dbReference type="ARBA" id="ARBA00021310"/>
    </source>
</evidence>
<dbReference type="KEGG" id="ctes:O987_05460"/>
<comment type="function">
    <text evidence="7">Involved in DNA repair and RecF pathway recombination.</text>
</comment>
<dbReference type="PANTHER" id="PTHR33991">
    <property type="entry name" value="DNA REPAIR PROTEIN RECO"/>
    <property type="match status" value="1"/>
</dbReference>
<dbReference type="HAMAP" id="MF_00201">
    <property type="entry name" value="RecO"/>
    <property type="match status" value="1"/>
</dbReference>
<feature type="domain" description="DNA replication/recombination mediator RecO N-terminal" evidence="8">
    <location>
        <begin position="11"/>
        <end position="84"/>
    </location>
</feature>
<dbReference type="SUPFAM" id="SSF50249">
    <property type="entry name" value="Nucleic acid-binding proteins"/>
    <property type="match status" value="1"/>
</dbReference>
<evidence type="ECO:0000256" key="5">
    <source>
        <dbReference type="ARBA" id="ARBA00023204"/>
    </source>
</evidence>
<dbReference type="Pfam" id="PF02565">
    <property type="entry name" value="RecO_C"/>
    <property type="match status" value="1"/>
</dbReference>
<dbReference type="InterPro" id="IPR042242">
    <property type="entry name" value="RecO_C"/>
</dbReference>
<dbReference type="GO" id="GO:0043590">
    <property type="term" value="C:bacterial nucleoid"/>
    <property type="evidence" value="ECO:0007669"/>
    <property type="project" value="TreeGrafter"/>
</dbReference>
<keyword evidence="3 7" id="KW-0227">DNA damage</keyword>
<dbReference type="InterPro" id="IPR003717">
    <property type="entry name" value="RecO"/>
</dbReference>
<dbReference type="EMBL" id="CP006704">
    <property type="protein sequence ID" value="AIJ45252.1"/>
    <property type="molecule type" value="Genomic_DNA"/>
</dbReference>
<proteinExistence type="inferred from homology"/>
<reference evidence="9 10" key="1">
    <citation type="journal article" date="2014" name="Genome Announc.">
        <title>Complete Genome Sequence of Polychlorinated Biphenyl Degrader Comamonas testosteroni TK102 (NBRC 109938).</title>
        <authorList>
            <person name="Fukuda K."/>
            <person name="Hosoyama A."/>
            <person name="Tsuchikane K."/>
            <person name="Ohji S."/>
            <person name="Yamazoe A."/>
            <person name="Fujita N."/>
            <person name="Shintani M."/>
            <person name="Kimbara K."/>
        </authorList>
    </citation>
    <scope>NUCLEOTIDE SEQUENCE [LARGE SCALE GENOMIC DNA]</scope>
    <source>
        <strain evidence="9">TK102</strain>
    </source>
</reference>